<reference evidence="2" key="1">
    <citation type="submission" date="2018-02" db="EMBL/GenBank/DDBJ databases">
        <authorList>
            <person name="Hornung B."/>
        </authorList>
    </citation>
    <scope>NUCLEOTIDE SEQUENCE [LARGE SCALE GENOMIC DNA]</scope>
</reference>
<dbReference type="RefSeq" id="WP_147385359.1">
    <property type="nucleotide sequence ID" value="NZ_OMOH01000004.1"/>
</dbReference>
<dbReference type="Proteomes" id="UP000265962">
    <property type="component" value="Unassembled WGS sequence"/>
</dbReference>
<sequence length="456" mass="50847">MPDQSSLLSRLRRPVVTPGIAHAIEQGLHEEGRRRADALEAQLDYVRHVAESARATAAMVARRKVPGRRVTVLFLVHHPEAWYSLARVHELMLADPDFEVVVASLPRHFPGADGYRDEDYVSGRLDHFGVEHLRFNSRDPFMDLDIIRTIDPDIIVRQSQWDADIPPAFATSELRFARLCQVPYELLNFIVNIIEDSGLNTVLDSPFHRNAWAVFCANDEVRAEIAEQTPATRARQFVATGHPKADVLGALAGAEPDPGHRFTVLWSAHHSVGEEWVRFGTFATTGPQMVEQARAHPEWDFVFSAHPALLTKMDEHAAPLSEALVADFWRDWNALPNTSVFGGGDYADQFRNSDVLVCDGVSWLAEYQLTGRPVVFLEREDHQPFSPLGERIIAGVNRVPGVAEAFTLVEALAAGAADPRQDERQRTAQLLRGDGHAAENIVAAIKAKLEDEGWQH</sequence>
<keyword evidence="2" id="KW-1185">Reference proteome</keyword>
<dbReference type="EMBL" id="OMOH01000004">
    <property type="protein sequence ID" value="SPF68173.1"/>
    <property type="molecule type" value="Genomic_DNA"/>
</dbReference>
<name>A0A375I276_9ACTN</name>
<accession>A0A375I276</accession>
<dbReference type="OrthoDB" id="2334812at2"/>
<dbReference type="AlphaFoldDB" id="A0A375I276"/>
<dbReference type="SUPFAM" id="SSF53756">
    <property type="entry name" value="UDP-Glycosyltransferase/glycogen phosphorylase"/>
    <property type="match status" value="1"/>
</dbReference>
<proteinExistence type="predicted"/>
<evidence type="ECO:0008006" key="3">
    <source>
        <dbReference type="Google" id="ProtNLM"/>
    </source>
</evidence>
<evidence type="ECO:0000313" key="2">
    <source>
        <dbReference type="Proteomes" id="UP000265962"/>
    </source>
</evidence>
<protein>
    <recommendedName>
        <fullName evidence="3">CDP-Glycerol:Poly(Glycerophosphate) glycerophosphotransferase</fullName>
    </recommendedName>
</protein>
<evidence type="ECO:0000313" key="1">
    <source>
        <dbReference type="EMBL" id="SPF68173.1"/>
    </source>
</evidence>
<gene>
    <name evidence="1" type="ORF">PROPJV5_1116</name>
</gene>
<organism evidence="1 2">
    <name type="scientific">Propionibacterium ruminifibrarum</name>
    <dbReference type="NCBI Taxonomy" id="1962131"/>
    <lineage>
        <taxon>Bacteria</taxon>
        <taxon>Bacillati</taxon>
        <taxon>Actinomycetota</taxon>
        <taxon>Actinomycetes</taxon>
        <taxon>Propionibacteriales</taxon>
        <taxon>Propionibacteriaceae</taxon>
        <taxon>Propionibacterium</taxon>
    </lineage>
</organism>